<dbReference type="Gene3D" id="3.40.50.2300">
    <property type="match status" value="1"/>
</dbReference>
<dbReference type="Pfam" id="PF00072">
    <property type="entry name" value="Response_reg"/>
    <property type="match status" value="1"/>
</dbReference>
<sequence>MYKVLIVEDEMLVRTGIRASIDWEKFNMCVVNEASNGKIAWELYQQTLPDLVLTDIKMPFMDGIELIRNIRSTGNPAQIIILSCLEDFSLAQEAIRLGVSGYILKLTMTSEEMESVLLSVRKALDEEYLTKSQSVSPASLNDILESSLLGYLSYNLPVLEDCLSTLESHHVTIHSHDLAIALMDIDQYEHLQDLYNDRSGKLIQFSIQNIVNEILAKNQSGLVIHETPSRYLLLFHSPRETRVFAPIADVLEEIMTIMKNYFNITPRFYLSTMEQDLTRLKNLYSQCLSLSEYGFFMEPGSVNYYSNTWKETLCQTILSKTGRAFSVLKDDAYSRNFVLEPLERLFTGNFTSQKVRDLFFDSFTAYLNNLRLNEEESYQQLRYFLQLLASASGYHDMLAKLLDCIVELKHHSSEQATYSREIVQALQYLQENYQNQILVNDVAVMVGLSPNYFSSVFKKELGISFSEYLNRYRIEKSMELLQNTSLKTYEIAYQCGFSDEGYYGKTFKKYTGKTPNEHKKSCLFLQQKI</sequence>
<dbReference type="InterPro" id="IPR051552">
    <property type="entry name" value="HptR"/>
</dbReference>
<dbReference type="PANTHER" id="PTHR42713:SF3">
    <property type="entry name" value="TRANSCRIPTIONAL REGULATORY PROTEIN HPTR"/>
    <property type="match status" value="1"/>
</dbReference>
<dbReference type="InterPro" id="IPR018060">
    <property type="entry name" value="HTH_AraC"/>
</dbReference>
<evidence type="ECO:0000259" key="11">
    <source>
        <dbReference type="PROSITE" id="PS01124"/>
    </source>
</evidence>
<protein>
    <recommendedName>
        <fullName evidence="2">Stage 0 sporulation protein A homolog</fullName>
    </recommendedName>
</protein>
<accession>A0A2Y9BHX0</accession>
<keyword evidence="7" id="KW-0238">DNA-binding</keyword>
<name>A0A2Y9BHX0_9FIRM</name>
<comment type="function">
    <text evidence="9">May play the central regulatory role in sporulation. It may be an element of the effector pathway responsible for the activation of sporulation genes in response to nutritional stress. Spo0A may act in concert with spo0H (a sigma factor) to control the expression of some genes that are critical to the sporulation process.</text>
</comment>
<dbReference type="SUPFAM" id="SSF52172">
    <property type="entry name" value="CheY-like"/>
    <property type="match status" value="1"/>
</dbReference>
<dbReference type="InterPro" id="IPR001789">
    <property type="entry name" value="Sig_transdc_resp-reg_receiver"/>
</dbReference>
<keyword evidence="5" id="KW-0902">Two-component regulatory system</keyword>
<dbReference type="SUPFAM" id="SSF46689">
    <property type="entry name" value="Homeodomain-like"/>
    <property type="match status" value="2"/>
</dbReference>
<dbReference type="EMBL" id="QGDL01000013">
    <property type="protein sequence ID" value="PWJ23685.1"/>
    <property type="molecule type" value="Genomic_DNA"/>
</dbReference>
<evidence type="ECO:0000259" key="12">
    <source>
        <dbReference type="PROSITE" id="PS50110"/>
    </source>
</evidence>
<evidence type="ECO:0000256" key="1">
    <source>
        <dbReference type="ARBA" id="ARBA00004496"/>
    </source>
</evidence>
<proteinExistence type="predicted"/>
<keyword evidence="6" id="KW-0805">Transcription regulation</keyword>
<gene>
    <name evidence="13" type="ORF">A8806_113119</name>
</gene>
<dbReference type="GO" id="GO:0043565">
    <property type="term" value="F:sequence-specific DNA binding"/>
    <property type="evidence" value="ECO:0007669"/>
    <property type="project" value="InterPro"/>
</dbReference>
<dbReference type="GO" id="GO:0005737">
    <property type="term" value="C:cytoplasm"/>
    <property type="evidence" value="ECO:0007669"/>
    <property type="project" value="UniProtKB-SubCell"/>
</dbReference>
<evidence type="ECO:0000313" key="13">
    <source>
        <dbReference type="EMBL" id="PWJ23685.1"/>
    </source>
</evidence>
<feature type="modified residue" description="4-aspartylphosphate" evidence="10">
    <location>
        <position position="55"/>
    </location>
</feature>
<dbReference type="CDD" id="cd17536">
    <property type="entry name" value="REC_YesN-like"/>
    <property type="match status" value="1"/>
</dbReference>
<dbReference type="SMART" id="SM00448">
    <property type="entry name" value="REC"/>
    <property type="match status" value="1"/>
</dbReference>
<evidence type="ECO:0000256" key="8">
    <source>
        <dbReference type="ARBA" id="ARBA00023163"/>
    </source>
</evidence>
<feature type="domain" description="HTH araC/xylS-type" evidence="11">
    <location>
        <begin position="423"/>
        <end position="521"/>
    </location>
</feature>
<dbReference type="GO" id="GO:0003700">
    <property type="term" value="F:DNA-binding transcription factor activity"/>
    <property type="evidence" value="ECO:0007669"/>
    <property type="project" value="InterPro"/>
</dbReference>
<evidence type="ECO:0000256" key="5">
    <source>
        <dbReference type="ARBA" id="ARBA00023012"/>
    </source>
</evidence>
<dbReference type="AlphaFoldDB" id="A0A2Y9BHX0"/>
<dbReference type="GO" id="GO:0000160">
    <property type="term" value="P:phosphorelay signal transduction system"/>
    <property type="evidence" value="ECO:0007669"/>
    <property type="project" value="UniProtKB-KW"/>
</dbReference>
<feature type="domain" description="Response regulatory" evidence="12">
    <location>
        <begin position="3"/>
        <end position="120"/>
    </location>
</feature>
<evidence type="ECO:0000256" key="3">
    <source>
        <dbReference type="ARBA" id="ARBA00022490"/>
    </source>
</evidence>
<dbReference type="InterPro" id="IPR011006">
    <property type="entry name" value="CheY-like_superfamily"/>
</dbReference>
<keyword evidence="3" id="KW-0963">Cytoplasm</keyword>
<comment type="subcellular location">
    <subcellularLocation>
        <location evidence="1">Cytoplasm</location>
    </subcellularLocation>
</comment>
<dbReference type="PROSITE" id="PS50110">
    <property type="entry name" value="RESPONSE_REGULATORY"/>
    <property type="match status" value="1"/>
</dbReference>
<dbReference type="Pfam" id="PF12833">
    <property type="entry name" value="HTH_18"/>
    <property type="match status" value="1"/>
</dbReference>
<evidence type="ECO:0000256" key="9">
    <source>
        <dbReference type="ARBA" id="ARBA00024867"/>
    </source>
</evidence>
<dbReference type="SMART" id="SM00342">
    <property type="entry name" value="HTH_ARAC"/>
    <property type="match status" value="1"/>
</dbReference>
<evidence type="ECO:0000256" key="10">
    <source>
        <dbReference type="PROSITE-ProRule" id="PRU00169"/>
    </source>
</evidence>
<dbReference type="PROSITE" id="PS01124">
    <property type="entry name" value="HTH_ARAC_FAMILY_2"/>
    <property type="match status" value="1"/>
</dbReference>
<evidence type="ECO:0000256" key="7">
    <source>
        <dbReference type="ARBA" id="ARBA00023125"/>
    </source>
</evidence>
<dbReference type="OrthoDB" id="342399at2"/>
<comment type="caution">
    <text evidence="13">The sequence shown here is derived from an EMBL/GenBank/DDBJ whole genome shotgun (WGS) entry which is preliminary data.</text>
</comment>
<dbReference type="Gene3D" id="1.10.10.60">
    <property type="entry name" value="Homeodomain-like"/>
    <property type="match status" value="2"/>
</dbReference>
<dbReference type="Proteomes" id="UP000245845">
    <property type="component" value="Unassembled WGS sequence"/>
</dbReference>
<keyword evidence="4 10" id="KW-0597">Phosphoprotein</keyword>
<organism evidence="13 14">
    <name type="scientific">Faecalicatena orotica</name>
    <dbReference type="NCBI Taxonomy" id="1544"/>
    <lineage>
        <taxon>Bacteria</taxon>
        <taxon>Bacillati</taxon>
        <taxon>Bacillota</taxon>
        <taxon>Clostridia</taxon>
        <taxon>Lachnospirales</taxon>
        <taxon>Lachnospiraceae</taxon>
        <taxon>Faecalicatena</taxon>
    </lineage>
</organism>
<keyword evidence="14" id="KW-1185">Reference proteome</keyword>
<dbReference type="PANTHER" id="PTHR42713">
    <property type="entry name" value="HISTIDINE KINASE-RELATED"/>
    <property type="match status" value="1"/>
</dbReference>
<keyword evidence="8" id="KW-0804">Transcription</keyword>
<dbReference type="RefSeq" id="WP_109732866.1">
    <property type="nucleotide sequence ID" value="NZ_BAAACK010000005.1"/>
</dbReference>
<evidence type="ECO:0000256" key="2">
    <source>
        <dbReference type="ARBA" id="ARBA00018672"/>
    </source>
</evidence>
<reference evidence="13 14" key="1">
    <citation type="submission" date="2018-05" db="EMBL/GenBank/DDBJ databases">
        <title>The Hungate 1000. A catalogue of reference genomes from the rumen microbiome.</title>
        <authorList>
            <person name="Kelly W."/>
        </authorList>
    </citation>
    <scope>NUCLEOTIDE SEQUENCE [LARGE SCALE GENOMIC DNA]</scope>
    <source>
        <strain evidence="13 14">NLAE-zl-C242</strain>
    </source>
</reference>
<evidence type="ECO:0000256" key="6">
    <source>
        <dbReference type="ARBA" id="ARBA00023015"/>
    </source>
</evidence>
<dbReference type="InterPro" id="IPR009057">
    <property type="entry name" value="Homeodomain-like_sf"/>
</dbReference>
<evidence type="ECO:0000313" key="14">
    <source>
        <dbReference type="Proteomes" id="UP000245845"/>
    </source>
</evidence>
<evidence type="ECO:0000256" key="4">
    <source>
        <dbReference type="ARBA" id="ARBA00022553"/>
    </source>
</evidence>